<dbReference type="GO" id="GO:0016740">
    <property type="term" value="F:transferase activity"/>
    <property type="evidence" value="ECO:0007669"/>
    <property type="project" value="UniProtKB-KW"/>
</dbReference>
<dbReference type="Pfam" id="PF13487">
    <property type="entry name" value="HD_5"/>
    <property type="match status" value="1"/>
</dbReference>
<dbReference type="InterPro" id="IPR037522">
    <property type="entry name" value="HD_GYP_dom"/>
</dbReference>
<name>A0A846QH09_9BACT</name>
<organism evidence="2 3">
    <name type="scientific">Desulfobaculum xiamenense</name>
    <dbReference type="NCBI Taxonomy" id="995050"/>
    <lineage>
        <taxon>Bacteria</taxon>
        <taxon>Pseudomonadati</taxon>
        <taxon>Thermodesulfobacteriota</taxon>
        <taxon>Desulfovibrionia</taxon>
        <taxon>Desulfovibrionales</taxon>
        <taxon>Desulfovibrionaceae</taxon>
        <taxon>Desulfobaculum</taxon>
    </lineage>
</organism>
<dbReference type="PANTHER" id="PTHR43155:SF2">
    <property type="entry name" value="CYCLIC DI-GMP PHOSPHODIESTERASE PA4108"/>
    <property type="match status" value="1"/>
</dbReference>
<dbReference type="RefSeq" id="WP_167940613.1">
    <property type="nucleotide sequence ID" value="NZ_JAATJA010000001.1"/>
</dbReference>
<reference evidence="2 3" key="1">
    <citation type="submission" date="2020-03" db="EMBL/GenBank/DDBJ databases">
        <title>Genomic Encyclopedia of Type Strains, Phase IV (KMG-IV): sequencing the most valuable type-strain genomes for metagenomic binning, comparative biology and taxonomic classification.</title>
        <authorList>
            <person name="Goeker M."/>
        </authorList>
    </citation>
    <scope>NUCLEOTIDE SEQUENCE [LARGE SCALE GENOMIC DNA]</scope>
    <source>
        <strain evidence="2 3">DSM 24233</strain>
    </source>
</reference>
<proteinExistence type="predicted"/>
<dbReference type="CDD" id="cd00077">
    <property type="entry name" value="HDc"/>
    <property type="match status" value="1"/>
</dbReference>
<dbReference type="SMART" id="SM00471">
    <property type="entry name" value="HDc"/>
    <property type="match status" value="1"/>
</dbReference>
<dbReference type="EMBL" id="JAATJA010000001">
    <property type="protein sequence ID" value="NJB67568.1"/>
    <property type="molecule type" value="Genomic_DNA"/>
</dbReference>
<feature type="domain" description="HD-GYP" evidence="1">
    <location>
        <begin position="144"/>
        <end position="333"/>
    </location>
</feature>
<gene>
    <name evidence="2" type="ORF">GGQ74_001208</name>
</gene>
<evidence type="ECO:0000313" key="2">
    <source>
        <dbReference type="EMBL" id="NJB67568.1"/>
    </source>
</evidence>
<dbReference type="NCBIfam" id="TIGR00277">
    <property type="entry name" value="HDIG"/>
    <property type="match status" value="1"/>
</dbReference>
<accession>A0A846QH09</accession>
<dbReference type="InterPro" id="IPR003607">
    <property type="entry name" value="HD/PDEase_dom"/>
</dbReference>
<dbReference type="PANTHER" id="PTHR43155">
    <property type="entry name" value="CYCLIC DI-GMP PHOSPHODIESTERASE PA4108-RELATED"/>
    <property type="match status" value="1"/>
</dbReference>
<comment type="caution">
    <text evidence="2">The sequence shown here is derived from an EMBL/GenBank/DDBJ whole genome shotgun (WGS) entry which is preliminary data.</text>
</comment>
<keyword evidence="3" id="KW-1185">Reference proteome</keyword>
<evidence type="ECO:0000259" key="1">
    <source>
        <dbReference type="PROSITE" id="PS51832"/>
    </source>
</evidence>
<dbReference type="Gene3D" id="1.10.3210.10">
    <property type="entry name" value="Hypothetical protein af1432"/>
    <property type="match status" value="1"/>
</dbReference>
<dbReference type="InterPro" id="IPR006675">
    <property type="entry name" value="HDIG_dom"/>
</dbReference>
<sequence length="333" mass="37560">MPTSTTLRRPATSSRNDSYIAVSPLMIYPGCMGRFSVYLRQADGYVLYASGEECFTERHRRALYDHGVTEVFIRASQAGHYHEYVERNLGTILMNETVPLPERAKLFHGVSLDIVKEAFETRLPDSVARKESFNRIIDFVNQGIQFLTLENSFKAVAQLVEHDYKTYAHCMHVFLYSTAILQSYGFDEELLVQCGLGAMLHDIGKTVIPENILNKPGALSSEERTIVNTHPVQGIGLCAQLPLSQTTYNCILFHHERMDGSGYPGGIRGYDIPIEARAVAIADVYDALTSDRPYAKAMNPFQVLRLMRDQMSNEIDLEMYKRFVQILSGADVL</sequence>
<dbReference type="SUPFAM" id="SSF109604">
    <property type="entry name" value="HD-domain/PDEase-like"/>
    <property type="match status" value="1"/>
</dbReference>
<protein>
    <submittedName>
        <fullName evidence="2">Putative nucleotidyltransferase with HDIG domain</fullName>
    </submittedName>
</protein>
<dbReference type="AlphaFoldDB" id="A0A846QH09"/>
<evidence type="ECO:0000313" key="3">
    <source>
        <dbReference type="Proteomes" id="UP000580856"/>
    </source>
</evidence>
<keyword evidence="2" id="KW-0808">Transferase</keyword>
<dbReference type="Proteomes" id="UP000580856">
    <property type="component" value="Unassembled WGS sequence"/>
</dbReference>
<dbReference type="PROSITE" id="PS51832">
    <property type="entry name" value="HD_GYP"/>
    <property type="match status" value="1"/>
</dbReference>